<dbReference type="EMBL" id="CP102173">
    <property type="protein sequence ID" value="UUP12983.1"/>
    <property type="molecule type" value="Genomic_DNA"/>
</dbReference>
<evidence type="ECO:0000313" key="2">
    <source>
        <dbReference type="Proteomes" id="UP001316184"/>
    </source>
</evidence>
<accession>A0ABY5M479</accession>
<dbReference type="RefSeq" id="WP_232401340.1">
    <property type="nucleotide sequence ID" value="NZ_CP102173.1"/>
</dbReference>
<evidence type="ECO:0008006" key="3">
    <source>
        <dbReference type="Google" id="ProtNLM"/>
    </source>
</evidence>
<proteinExistence type="predicted"/>
<reference evidence="1 2" key="1">
    <citation type="submission" date="2022-08" db="EMBL/GenBank/DDBJ databases">
        <title>novel species in genus Aeromicrobium.</title>
        <authorList>
            <person name="Ye L."/>
        </authorList>
    </citation>
    <scope>NUCLEOTIDE SEQUENCE [LARGE SCALE GENOMIC DNA]</scope>
    <source>
        <strain evidence="2">zg-Y1379</strain>
    </source>
</reference>
<organism evidence="1 2">
    <name type="scientific">Aeromicrobium wangtongii</name>
    <dbReference type="NCBI Taxonomy" id="2969247"/>
    <lineage>
        <taxon>Bacteria</taxon>
        <taxon>Bacillati</taxon>
        <taxon>Actinomycetota</taxon>
        <taxon>Actinomycetes</taxon>
        <taxon>Propionibacteriales</taxon>
        <taxon>Nocardioidaceae</taxon>
        <taxon>Aeromicrobium</taxon>
    </lineage>
</organism>
<protein>
    <recommendedName>
        <fullName evidence="3">DUF2716 domain-containing protein</fullName>
    </recommendedName>
</protein>
<evidence type="ECO:0000313" key="1">
    <source>
        <dbReference type="EMBL" id="UUP12983.1"/>
    </source>
</evidence>
<gene>
    <name evidence="1" type="ORF">NQV15_14130</name>
</gene>
<sequence>MSLTPLTDVSAADWFVDAPADQWTKICLGPPGYAAYARLHLVPADDEDADDGDIDLTRFTAEALRRILPRYTATPDDCFFGQWEGSGWEPPTPPALQTFPSAPETPGELPWRRYHLYSGSLQDSAGWDGGDPAHLMWPADRAWFVAKDVDPDWVAVAGSHELIDQILAEPTLAAAPSAYQALDWDQR</sequence>
<dbReference type="Proteomes" id="UP001316184">
    <property type="component" value="Chromosome"/>
</dbReference>
<name>A0ABY5M479_9ACTN</name>
<keyword evidence="2" id="KW-1185">Reference proteome</keyword>